<reference evidence="1 2" key="1">
    <citation type="submission" date="2023-02" db="EMBL/GenBank/DDBJ databases">
        <title>Encephalitozoon hellem ATCC 50451 complete genome.</title>
        <authorList>
            <person name="Mascarenhas dos Santos A.C."/>
            <person name="Julian A.T."/>
            <person name="Pombert J.-F."/>
        </authorList>
    </citation>
    <scope>NUCLEOTIDE SEQUENCE [LARGE SCALE GENOMIC DNA]</scope>
    <source>
        <strain evidence="1 2">ATCC 50451</strain>
    </source>
</reference>
<proteinExistence type="predicted"/>
<keyword evidence="2" id="KW-1185">Reference proteome</keyword>
<sequence>MMKAKIKTFIIDNFKYEISKDQVAKMLKSENIPLKTYNGFIFKILLKCEYLLKITGVPRALNINTFLDKEFLFDDLFLVNSRGQEEAFEEEKTLFEKEEIPIEYYSSTMHLSYRLLGRMIAEDEIQQRFRECSIGLGLSNGVGKKCAEHLRKGLQVYVQKIVNRCNSKITITSLKTGLEKHMRLFNGLDMF</sequence>
<dbReference type="EMBL" id="CP119072">
    <property type="protein sequence ID" value="WEL39979.1"/>
    <property type="molecule type" value="Genomic_DNA"/>
</dbReference>
<evidence type="ECO:0000313" key="1">
    <source>
        <dbReference type="EMBL" id="WEL39979.1"/>
    </source>
</evidence>
<accession>A0ABY8CM36</accession>
<protein>
    <submittedName>
        <fullName evidence="1">Nonsense transcripts 2-like protein</fullName>
    </submittedName>
</protein>
<dbReference type="Proteomes" id="UP001217963">
    <property type="component" value="Chromosome XI"/>
</dbReference>
<organism evidence="1 2">
    <name type="scientific">Encephalitozoon hellem</name>
    <name type="common">Microsporidian parasite</name>
    <dbReference type="NCBI Taxonomy" id="27973"/>
    <lineage>
        <taxon>Eukaryota</taxon>
        <taxon>Fungi</taxon>
        <taxon>Fungi incertae sedis</taxon>
        <taxon>Microsporidia</taxon>
        <taxon>Unikaryonidae</taxon>
        <taxon>Encephalitozoon</taxon>
    </lineage>
</organism>
<name>A0ABY8CM36_ENCHE</name>
<gene>
    <name evidence="1" type="ORF">PFJ87_11g02170</name>
</gene>
<evidence type="ECO:0000313" key="2">
    <source>
        <dbReference type="Proteomes" id="UP001217963"/>
    </source>
</evidence>